<reference evidence="5" key="1">
    <citation type="submission" date="2020-03" db="EMBL/GenBank/DDBJ databases">
        <title>Intra-Species Differences in Population Size shape Life History and Genome Evolution.</title>
        <authorList>
            <person name="Willemsen D."/>
            <person name="Cui R."/>
            <person name="Valenzano D.R."/>
        </authorList>
    </citation>
    <scope>NUCLEOTIDE SEQUENCE</scope>
    <source>
        <strain evidence="5">GRZ</strain>
        <tissue evidence="5">Whole</tissue>
    </source>
</reference>
<dbReference type="PANTHER" id="PTHR23080:SF133">
    <property type="entry name" value="SI:CH211-262I1.5-RELATED"/>
    <property type="match status" value="1"/>
</dbReference>
<dbReference type="Pfam" id="PF13613">
    <property type="entry name" value="HTH_Tnp_4"/>
    <property type="match status" value="1"/>
</dbReference>
<proteinExistence type="predicted"/>
<feature type="domain" description="Transposase Helix-turn-helix" evidence="4">
    <location>
        <begin position="71"/>
        <end position="108"/>
    </location>
</feature>
<sequence length="257" mass="28674">MTTSDSIPGSPVTVICWRFGIRLNLQQRGWCELAANHLLRAQQRRLRMRLVDHCLRAALQQSRCLPMVDELFLVYLSLGLKEKDLGDRFNIHQSAVSRIITTWVHFLYAFIGAVGIWMSADVIKATMPSVLGKYSDTQVIVDCTEIRCQTPSSVQSEMFPLYKSHSTWKGMVGVSPHGAITFVSSLYSGSISDKELFKRSGIIPLPDKDKAVMVDKGFRIDDLVPCKVYRPPFPAVAPQSAFRAGRCAIKGPRGKGN</sequence>
<dbReference type="PANTHER" id="PTHR23080">
    <property type="entry name" value="THAP DOMAIN PROTEIN"/>
    <property type="match status" value="1"/>
</dbReference>
<dbReference type="Pfam" id="PF13359">
    <property type="entry name" value="DDE_Tnp_4"/>
    <property type="match status" value="1"/>
</dbReference>
<dbReference type="GO" id="GO:0046872">
    <property type="term" value="F:metal ion binding"/>
    <property type="evidence" value="ECO:0007669"/>
    <property type="project" value="UniProtKB-KW"/>
</dbReference>
<evidence type="ECO:0000256" key="1">
    <source>
        <dbReference type="ARBA" id="ARBA00001968"/>
    </source>
</evidence>
<evidence type="ECO:0000259" key="4">
    <source>
        <dbReference type="Pfam" id="PF13613"/>
    </source>
</evidence>
<dbReference type="InterPro" id="IPR027805">
    <property type="entry name" value="Transposase_HTH_dom"/>
</dbReference>
<protein>
    <submittedName>
        <fullName evidence="5">Transcript variant X1</fullName>
    </submittedName>
</protein>
<comment type="cofactor">
    <cofactor evidence="1">
        <name>a divalent metal cation</name>
        <dbReference type="ChEBI" id="CHEBI:60240"/>
    </cofactor>
</comment>
<accession>A0A9D2Y3C6</accession>
<dbReference type="InterPro" id="IPR027806">
    <property type="entry name" value="HARBI1_dom"/>
</dbReference>
<gene>
    <name evidence="5" type="ORF">G4P62_007657</name>
</gene>
<organism evidence="5 6">
    <name type="scientific">Nothobranchius furzeri</name>
    <name type="common">Turquoise killifish</name>
    <dbReference type="NCBI Taxonomy" id="105023"/>
    <lineage>
        <taxon>Eukaryota</taxon>
        <taxon>Metazoa</taxon>
        <taxon>Chordata</taxon>
        <taxon>Craniata</taxon>
        <taxon>Vertebrata</taxon>
        <taxon>Euteleostomi</taxon>
        <taxon>Actinopterygii</taxon>
        <taxon>Neopterygii</taxon>
        <taxon>Teleostei</taxon>
        <taxon>Neoteleostei</taxon>
        <taxon>Acanthomorphata</taxon>
        <taxon>Ovalentaria</taxon>
        <taxon>Atherinomorphae</taxon>
        <taxon>Cyprinodontiformes</taxon>
        <taxon>Nothobranchiidae</taxon>
        <taxon>Nothobranchius</taxon>
    </lineage>
</organism>
<name>A0A9D2Y3C6_NOTFU</name>
<dbReference type="EMBL" id="JAAVVJ010000011">
    <property type="protein sequence ID" value="KAF7212837.1"/>
    <property type="molecule type" value="Genomic_DNA"/>
</dbReference>
<comment type="caution">
    <text evidence="5">The sequence shown here is derived from an EMBL/GenBank/DDBJ whole genome shotgun (WGS) entry which is preliminary data.</text>
</comment>
<evidence type="ECO:0000256" key="2">
    <source>
        <dbReference type="ARBA" id="ARBA00022723"/>
    </source>
</evidence>
<dbReference type="KEGG" id="nfu:107382104"/>
<feature type="domain" description="DDE Tnp4" evidence="3">
    <location>
        <begin position="141"/>
        <end position="227"/>
    </location>
</feature>
<dbReference type="Proteomes" id="UP000822369">
    <property type="component" value="Chromosome 11"/>
</dbReference>
<evidence type="ECO:0000313" key="5">
    <source>
        <dbReference type="EMBL" id="KAF7212837.1"/>
    </source>
</evidence>
<evidence type="ECO:0000259" key="3">
    <source>
        <dbReference type="Pfam" id="PF13359"/>
    </source>
</evidence>
<keyword evidence="2" id="KW-0479">Metal-binding</keyword>
<evidence type="ECO:0000313" key="6">
    <source>
        <dbReference type="Proteomes" id="UP000822369"/>
    </source>
</evidence>
<dbReference type="AlphaFoldDB" id="A0A9D2Y3C6"/>